<evidence type="ECO:0000256" key="2">
    <source>
        <dbReference type="ARBA" id="ARBA00022763"/>
    </source>
</evidence>
<proteinExistence type="predicted"/>
<dbReference type="Pfam" id="PF00271">
    <property type="entry name" value="Helicase_C"/>
    <property type="match status" value="1"/>
</dbReference>
<keyword evidence="2" id="KW-0227">DNA damage</keyword>
<dbReference type="PANTHER" id="PTHR47964:SF1">
    <property type="entry name" value="ATP-DEPENDENT DNA HELICASE HOMOLOG RECG, CHLOROPLASTIC"/>
    <property type="match status" value="1"/>
</dbReference>
<dbReference type="CDD" id="cd04488">
    <property type="entry name" value="RecG_wedge_OBF"/>
    <property type="match status" value="1"/>
</dbReference>
<feature type="domain" description="Helicase ATP-binding" evidence="9">
    <location>
        <begin position="282"/>
        <end position="433"/>
    </location>
</feature>
<dbReference type="GO" id="GO:0003678">
    <property type="term" value="F:DNA helicase activity"/>
    <property type="evidence" value="ECO:0007669"/>
    <property type="project" value="TreeGrafter"/>
</dbReference>
<dbReference type="InterPro" id="IPR001650">
    <property type="entry name" value="Helicase_C-like"/>
</dbReference>
<evidence type="ECO:0000313" key="11">
    <source>
        <dbReference type="EMBL" id="OGY18334.1"/>
    </source>
</evidence>
<dbReference type="NCBIfam" id="NF008165">
    <property type="entry name" value="PRK10917.1-3"/>
    <property type="match status" value="1"/>
</dbReference>
<evidence type="ECO:0000256" key="1">
    <source>
        <dbReference type="ARBA" id="ARBA00022741"/>
    </source>
</evidence>
<reference evidence="11 12" key="1">
    <citation type="journal article" date="2016" name="Nat. Commun.">
        <title>Thousands of microbial genomes shed light on interconnected biogeochemical processes in an aquifer system.</title>
        <authorList>
            <person name="Anantharaman K."/>
            <person name="Brown C.T."/>
            <person name="Hug L.A."/>
            <person name="Sharon I."/>
            <person name="Castelle C.J."/>
            <person name="Probst A.J."/>
            <person name="Thomas B.C."/>
            <person name="Singh A."/>
            <person name="Wilkins M.J."/>
            <person name="Karaoz U."/>
            <person name="Brodie E.L."/>
            <person name="Williams K.H."/>
            <person name="Hubbard S.S."/>
            <person name="Banfield J.F."/>
        </authorList>
    </citation>
    <scope>NUCLEOTIDE SEQUENCE [LARGE SCALE GENOMIC DNA]</scope>
</reference>
<dbReference type="SMART" id="SM00487">
    <property type="entry name" value="DEXDc"/>
    <property type="match status" value="1"/>
</dbReference>
<keyword evidence="4 11" id="KW-0347">Helicase</keyword>
<keyword evidence="5" id="KW-0067">ATP-binding</keyword>
<dbReference type="Proteomes" id="UP000179233">
    <property type="component" value="Unassembled WGS sequence"/>
</dbReference>
<sequence length="681" mass="76412">MKLTLKTPVRALHMVGPTYAGRLNKLDIDSVGDLLMHPPRRYEDYSRVSPIGSVQNGEVVTIRGQVKTSRNVFTRSHKTIQKIVITDQTGTLKATWFNQPYIPNTLKPGSWVSLAGTAQQFGKGVQFTSPEYEKLSSTDMREKGTTIHTGRLVPVYPETKGVSSKWIRSRIAPLLPLLASELEEWLPESILKQESLVPLPKAIVSLHFPSALSEAKKAWGRLAFEEMVNIQLAVQNRRKSWDRRKLGKKLVIEDSKLNVFLSSLPFRLTQAQRRVTQEVLGDLGQDKPMNRLLQGDVGSGKTVIAAIAIYAAFISGEKSALMAPTEILAMQHLETIKKLLAPFGMRIAMVTSSMKENLTKYDVAIGTHALLYKTVETGSHALVVIDEQHRFGVEQRALLIKKSRTPHILTMTATPIPRTVALTLYGDLDLSILDEMPPGRVRIKTWVIPPHKRESAYRWMRERIKLGEQAFIVCPLIEESTNETMLQVRAATEEFDRLKDKVFPDLALSLLHGRLSSRKKEEEIQKFRKGKTNILVTTPVVEVGIDITNATVMMIEGAERFGLAQLHQLRGRVGRGIKESYCLLFPSNPKTQGLSRLRILGTAKSGGQLAEFDLKLRGPGEIYGTKQHGYVNLKYAELSDTRLIATTQRLAREILEENSKLLKLQSVRTKLSTLEKDIEPN</sequence>
<dbReference type="Pfam" id="PF00270">
    <property type="entry name" value="DEAD"/>
    <property type="match status" value="1"/>
</dbReference>
<evidence type="ECO:0000256" key="3">
    <source>
        <dbReference type="ARBA" id="ARBA00022801"/>
    </source>
</evidence>
<dbReference type="GO" id="GO:0003677">
    <property type="term" value="F:DNA binding"/>
    <property type="evidence" value="ECO:0007669"/>
    <property type="project" value="UniProtKB-KW"/>
</dbReference>
<organism evidence="11 12">
    <name type="scientific">Candidatus Chisholmbacteria bacterium RIFCSPHIGHO2_01_FULL_52_32</name>
    <dbReference type="NCBI Taxonomy" id="1797591"/>
    <lineage>
        <taxon>Bacteria</taxon>
        <taxon>Candidatus Chisholmiibacteriota</taxon>
    </lineage>
</organism>
<dbReference type="PROSITE" id="PS51194">
    <property type="entry name" value="HELICASE_CTER"/>
    <property type="match status" value="1"/>
</dbReference>
<evidence type="ECO:0000256" key="8">
    <source>
        <dbReference type="ARBA" id="ARBA00049819"/>
    </source>
</evidence>
<evidence type="ECO:0000256" key="4">
    <source>
        <dbReference type="ARBA" id="ARBA00022806"/>
    </source>
</evidence>
<dbReference type="InterPro" id="IPR033454">
    <property type="entry name" value="RecG_wedge"/>
</dbReference>
<dbReference type="AlphaFoldDB" id="A0A1G1VSN1"/>
<dbReference type="InterPro" id="IPR014001">
    <property type="entry name" value="Helicase_ATP-bd"/>
</dbReference>
<dbReference type="InterPro" id="IPR011545">
    <property type="entry name" value="DEAD/DEAH_box_helicase_dom"/>
</dbReference>
<dbReference type="EMBL" id="MHCJ01000003">
    <property type="protein sequence ID" value="OGY18334.1"/>
    <property type="molecule type" value="Genomic_DNA"/>
</dbReference>
<evidence type="ECO:0000259" key="9">
    <source>
        <dbReference type="PROSITE" id="PS51192"/>
    </source>
</evidence>
<accession>A0A1G1VSN1</accession>
<dbReference type="Pfam" id="PF17191">
    <property type="entry name" value="RecG_wedge"/>
    <property type="match status" value="1"/>
</dbReference>
<evidence type="ECO:0000256" key="5">
    <source>
        <dbReference type="ARBA" id="ARBA00022840"/>
    </source>
</evidence>
<dbReference type="PROSITE" id="PS51192">
    <property type="entry name" value="HELICASE_ATP_BIND_1"/>
    <property type="match status" value="1"/>
</dbReference>
<evidence type="ECO:0000256" key="6">
    <source>
        <dbReference type="ARBA" id="ARBA00023125"/>
    </source>
</evidence>
<feature type="domain" description="Helicase C-terminal" evidence="10">
    <location>
        <begin position="466"/>
        <end position="639"/>
    </location>
</feature>
<keyword evidence="6" id="KW-0238">DNA-binding</keyword>
<comment type="caution">
    <text evidence="11">The sequence shown here is derived from an EMBL/GenBank/DDBJ whole genome shotgun (WGS) entry which is preliminary data.</text>
</comment>
<dbReference type="Gene3D" id="3.40.50.300">
    <property type="entry name" value="P-loop containing nucleotide triphosphate hydrolases"/>
    <property type="match status" value="2"/>
</dbReference>
<keyword evidence="1" id="KW-0547">Nucleotide-binding</keyword>
<dbReference type="SMART" id="SM00490">
    <property type="entry name" value="HELICc"/>
    <property type="match status" value="1"/>
</dbReference>
<name>A0A1G1VSN1_9BACT</name>
<dbReference type="SUPFAM" id="SSF50249">
    <property type="entry name" value="Nucleic acid-binding proteins"/>
    <property type="match status" value="1"/>
</dbReference>
<dbReference type="InterPro" id="IPR027417">
    <property type="entry name" value="P-loop_NTPase"/>
</dbReference>
<dbReference type="Pfam" id="PF19833">
    <property type="entry name" value="RecG_dom3_C"/>
    <property type="match status" value="1"/>
</dbReference>
<dbReference type="Gene3D" id="2.40.50.140">
    <property type="entry name" value="Nucleic acid-binding proteins"/>
    <property type="match status" value="1"/>
</dbReference>
<dbReference type="NCBIfam" id="NF008168">
    <property type="entry name" value="PRK10917.2-2"/>
    <property type="match status" value="1"/>
</dbReference>
<dbReference type="GO" id="GO:0006281">
    <property type="term" value="P:DNA repair"/>
    <property type="evidence" value="ECO:0007669"/>
    <property type="project" value="UniProtKB-KW"/>
</dbReference>
<dbReference type="GO" id="GO:0016787">
    <property type="term" value="F:hydrolase activity"/>
    <property type="evidence" value="ECO:0007669"/>
    <property type="project" value="UniProtKB-KW"/>
</dbReference>
<gene>
    <name evidence="11" type="ORF">A2786_02340</name>
</gene>
<dbReference type="SUPFAM" id="SSF52540">
    <property type="entry name" value="P-loop containing nucleoside triphosphate hydrolases"/>
    <property type="match status" value="2"/>
</dbReference>
<dbReference type="InterPro" id="IPR012340">
    <property type="entry name" value="NA-bd_OB-fold"/>
</dbReference>
<evidence type="ECO:0000259" key="10">
    <source>
        <dbReference type="PROSITE" id="PS51194"/>
    </source>
</evidence>
<keyword evidence="7" id="KW-0234">DNA repair</keyword>
<keyword evidence="3" id="KW-0378">Hydrolase</keyword>
<evidence type="ECO:0000256" key="7">
    <source>
        <dbReference type="ARBA" id="ARBA00023204"/>
    </source>
</evidence>
<dbReference type="InterPro" id="IPR047112">
    <property type="entry name" value="RecG/Mfd"/>
</dbReference>
<dbReference type="GO" id="GO:0005524">
    <property type="term" value="F:ATP binding"/>
    <property type="evidence" value="ECO:0007669"/>
    <property type="project" value="UniProtKB-KW"/>
</dbReference>
<evidence type="ECO:0000313" key="12">
    <source>
        <dbReference type="Proteomes" id="UP000179233"/>
    </source>
</evidence>
<dbReference type="PANTHER" id="PTHR47964">
    <property type="entry name" value="ATP-DEPENDENT DNA HELICASE HOMOLOG RECG, CHLOROPLASTIC"/>
    <property type="match status" value="1"/>
</dbReference>
<protein>
    <recommendedName>
        <fullName evidence="8">Probable DNA 3'-5' helicase RecG</fullName>
    </recommendedName>
</protein>
<dbReference type="InterPro" id="IPR045562">
    <property type="entry name" value="RecG_dom3_C"/>
</dbReference>